<dbReference type="EMBL" id="CP036266">
    <property type="protein sequence ID" value="QDT23105.1"/>
    <property type="molecule type" value="Genomic_DNA"/>
</dbReference>
<evidence type="ECO:0000259" key="3">
    <source>
        <dbReference type="PROSITE" id="PS51677"/>
    </source>
</evidence>
<dbReference type="CDD" id="cd10918">
    <property type="entry name" value="CE4_NodB_like_5s_6s"/>
    <property type="match status" value="1"/>
</dbReference>
<reference evidence="4 5" key="1">
    <citation type="submission" date="2019-02" db="EMBL/GenBank/DDBJ databases">
        <title>Deep-cultivation of Planctomycetes and their phenomic and genomic characterization uncovers novel biology.</title>
        <authorList>
            <person name="Wiegand S."/>
            <person name="Jogler M."/>
            <person name="Boedeker C."/>
            <person name="Pinto D."/>
            <person name="Vollmers J."/>
            <person name="Rivas-Marin E."/>
            <person name="Kohn T."/>
            <person name="Peeters S.H."/>
            <person name="Heuer A."/>
            <person name="Rast P."/>
            <person name="Oberbeckmann S."/>
            <person name="Bunk B."/>
            <person name="Jeske O."/>
            <person name="Meyerdierks A."/>
            <person name="Storesund J.E."/>
            <person name="Kallscheuer N."/>
            <person name="Luecker S."/>
            <person name="Lage O.M."/>
            <person name="Pohl T."/>
            <person name="Merkel B.J."/>
            <person name="Hornburger P."/>
            <person name="Mueller R.-W."/>
            <person name="Bruemmer F."/>
            <person name="Labrenz M."/>
            <person name="Spormann A.M."/>
            <person name="Op den Camp H."/>
            <person name="Overmann J."/>
            <person name="Amann R."/>
            <person name="Jetten M.S.M."/>
            <person name="Mascher T."/>
            <person name="Medema M.H."/>
            <person name="Devos D.P."/>
            <person name="Kaster A.-K."/>
            <person name="Ovreas L."/>
            <person name="Rohde M."/>
            <person name="Galperin M.Y."/>
            <person name="Jogler C."/>
        </authorList>
    </citation>
    <scope>NUCLEOTIDE SEQUENCE [LARGE SCALE GENOMIC DNA]</scope>
    <source>
        <strain evidence="4 5">HG66A1</strain>
    </source>
</reference>
<dbReference type="Pfam" id="PF01522">
    <property type="entry name" value="Polysacc_deac_1"/>
    <property type="match status" value="2"/>
</dbReference>
<proteinExistence type="predicted"/>
<dbReference type="PANTHER" id="PTHR34216">
    <property type="match status" value="1"/>
</dbReference>
<dbReference type="PROSITE" id="PS51677">
    <property type="entry name" value="NODB"/>
    <property type="match status" value="1"/>
</dbReference>
<dbReference type="AlphaFoldDB" id="A0A517PUQ0"/>
<keyword evidence="2" id="KW-0732">Signal</keyword>
<dbReference type="SUPFAM" id="SSF88713">
    <property type="entry name" value="Glycoside hydrolase/deacetylase"/>
    <property type="match status" value="1"/>
</dbReference>
<feature type="domain" description="NodB homology" evidence="3">
    <location>
        <begin position="92"/>
        <end position="355"/>
    </location>
</feature>
<dbReference type="Proteomes" id="UP000320421">
    <property type="component" value="Chromosome"/>
</dbReference>
<evidence type="ECO:0000313" key="4">
    <source>
        <dbReference type="EMBL" id="QDT23105.1"/>
    </source>
</evidence>
<dbReference type="GO" id="GO:0005975">
    <property type="term" value="P:carbohydrate metabolic process"/>
    <property type="evidence" value="ECO:0007669"/>
    <property type="project" value="InterPro"/>
</dbReference>
<dbReference type="InterPro" id="IPR051398">
    <property type="entry name" value="Polysacch_Deacetylase"/>
</dbReference>
<organism evidence="4 5">
    <name type="scientific">Gimesia chilikensis</name>
    <dbReference type="NCBI Taxonomy" id="2605989"/>
    <lineage>
        <taxon>Bacteria</taxon>
        <taxon>Pseudomonadati</taxon>
        <taxon>Planctomycetota</taxon>
        <taxon>Planctomycetia</taxon>
        <taxon>Planctomycetales</taxon>
        <taxon>Planctomycetaceae</taxon>
        <taxon>Gimesia</taxon>
    </lineage>
</organism>
<evidence type="ECO:0000313" key="5">
    <source>
        <dbReference type="Proteomes" id="UP000320421"/>
    </source>
</evidence>
<comment type="subcellular location">
    <subcellularLocation>
        <location evidence="1">Secreted</location>
    </subcellularLocation>
</comment>
<dbReference type="GO" id="GO:0016810">
    <property type="term" value="F:hydrolase activity, acting on carbon-nitrogen (but not peptide) bonds"/>
    <property type="evidence" value="ECO:0007669"/>
    <property type="project" value="InterPro"/>
</dbReference>
<name>A0A517PUQ0_9PLAN</name>
<gene>
    <name evidence="4" type="ORF">HG66A1_49190</name>
</gene>
<sequence>MERIWGMSKKELLARALDWTGMNLLARNTPVWNGLVVLNYHRIGDRQNSLFDHDLWSASAEDFEQQLRFLTLNFDLIRIQDLDHIWKSPRGRYVLITFDDGYLDNYEWAFPLLRAYNSPATFFLTTGFLDERKIAWWDEISWMVRSSSQSNLKLAPWSEQQLSLEPAQQSQTIKILLQIYKGLSGEQTEDFMTALADATGTGRCPAEIADRVWMDWDMIREMSEAGMDIGGHTVNHPILANHPEETQKFEVQHCKHRIETELNQSISAFSYPVGAQNSFDQLTRNCLEESGYRWGFSYYGGYSSLGEHDPWDLPRIAIESENPAALFRSSVSFPQVFSQKKVYTNTDTNPAVSAE</sequence>
<accession>A0A517PUQ0</accession>
<evidence type="ECO:0000256" key="1">
    <source>
        <dbReference type="ARBA" id="ARBA00004613"/>
    </source>
</evidence>
<dbReference type="Gene3D" id="3.20.20.370">
    <property type="entry name" value="Glycoside hydrolase/deacetylase"/>
    <property type="match status" value="1"/>
</dbReference>
<dbReference type="InterPro" id="IPR002509">
    <property type="entry name" value="NODB_dom"/>
</dbReference>
<evidence type="ECO:0000256" key="2">
    <source>
        <dbReference type="ARBA" id="ARBA00022729"/>
    </source>
</evidence>
<dbReference type="InterPro" id="IPR011330">
    <property type="entry name" value="Glyco_hydro/deAcase_b/a-brl"/>
</dbReference>
<dbReference type="GO" id="GO:0005576">
    <property type="term" value="C:extracellular region"/>
    <property type="evidence" value="ECO:0007669"/>
    <property type="project" value="UniProtKB-SubCell"/>
</dbReference>
<protein>
    <submittedName>
        <fullName evidence="4">Polysaccharide deacetylase</fullName>
    </submittedName>
</protein>
<dbReference type="PANTHER" id="PTHR34216:SF3">
    <property type="entry name" value="POLY-BETA-1,6-N-ACETYL-D-GLUCOSAMINE N-DEACETYLASE"/>
    <property type="match status" value="1"/>
</dbReference>
<keyword evidence="5" id="KW-1185">Reference proteome</keyword>
<dbReference type="OrthoDB" id="9778320at2"/>